<reference evidence="4" key="1">
    <citation type="journal article" date="2023" name="Commun. Biol.">
        <title>Genome analysis of Parmales, the sister group of diatoms, reveals the evolutionary specialization of diatoms from phago-mixotrophs to photoautotrophs.</title>
        <authorList>
            <person name="Ban H."/>
            <person name="Sato S."/>
            <person name="Yoshikawa S."/>
            <person name="Yamada K."/>
            <person name="Nakamura Y."/>
            <person name="Ichinomiya M."/>
            <person name="Sato N."/>
            <person name="Blanc-Mathieu R."/>
            <person name="Endo H."/>
            <person name="Kuwata A."/>
            <person name="Ogata H."/>
        </authorList>
    </citation>
    <scope>NUCLEOTIDE SEQUENCE [LARGE SCALE GENOMIC DNA]</scope>
</reference>
<dbReference type="SUPFAM" id="SSF55961">
    <property type="entry name" value="Bet v1-like"/>
    <property type="match status" value="2"/>
</dbReference>
<keyword evidence="2" id="KW-1133">Transmembrane helix</keyword>
<accession>A0A9W7APU1</accession>
<dbReference type="PANTHER" id="PTHR19308">
    <property type="entry name" value="PHOSPHATIDYLCHOLINE TRANSFER PROTEIN"/>
    <property type="match status" value="1"/>
</dbReference>
<protein>
    <submittedName>
        <fullName evidence="3">Uncharacterized protein</fullName>
    </submittedName>
</protein>
<evidence type="ECO:0000256" key="2">
    <source>
        <dbReference type="SAM" id="Phobius"/>
    </source>
</evidence>
<feature type="transmembrane region" description="Helical" evidence="2">
    <location>
        <begin position="1639"/>
        <end position="1664"/>
    </location>
</feature>
<dbReference type="Gene3D" id="3.30.530.20">
    <property type="match status" value="2"/>
</dbReference>
<keyword evidence="2" id="KW-0472">Membrane</keyword>
<name>A0A9W7APU1_9STRA</name>
<organism evidence="3 4">
    <name type="scientific">Triparma laevis f. inornata</name>
    <dbReference type="NCBI Taxonomy" id="1714386"/>
    <lineage>
        <taxon>Eukaryota</taxon>
        <taxon>Sar</taxon>
        <taxon>Stramenopiles</taxon>
        <taxon>Ochrophyta</taxon>
        <taxon>Bolidophyceae</taxon>
        <taxon>Parmales</taxon>
        <taxon>Triparmaceae</taxon>
        <taxon>Triparma</taxon>
    </lineage>
</organism>
<gene>
    <name evidence="3" type="ORF">TL16_g06684</name>
</gene>
<feature type="transmembrane region" description="Helical" evidence="2">
    <location>
        <begin position="1676"/>
        <end position="1698"/>
    </location>
</feature>
<dbReference type="PANTHER" id="PTHR19308:SF14">
    <property type="entry name" value="START DOMAIN-CONTAINING PROTEIN"/>
    <property type="match status" value="1"/>
</dbReference>
<dbReference type="EMBL" id="BLQM01000204">
    <property type="protein sequence ID" value="GMH75206.1"/>
    <property type="molecule type" value="Genomic_DNA"/>
</dbReference>
<feature type="transmembrane region" description="Helical" evidence="2">
    <location>
        <begin position="1607"/>
        <end position="1627"/>
    </location>
</feature>
<feature type="transmembrane region" description="Helical" evidence="2">
    <location>
        <begin position="1505"/>
        <end position="1525"/>
    </location>
</feature>
<feature type="transmembrane region" description="Helical" evidence="2">
    <location>
        <begin position="1584"/>
        <end position="1601"/>
    </location>
</feature>
<feature type="region of interest" description="Disordered" evidence="1">
    <location>
        <begin position="1782"/>
        <end position="1803"/>
    </location>
</feature>
<feature type="transmembrane region" description="Helical" evidence="2">
    <location>
        <begin position="1552"/>
        <end position="1572"/>
    </location>
</feature>
<evidence type="ECO:0000313" key="4">
    <source>
        <dbReference type="Proteomes" id="UP001162640"/>
    </source>
</evidence>
<feature type="compositionally biased region" description="Low complexity" evidence="1">
    <location>
        <begin position="1783"/>
        <end position="1795"/>
    </location>
</feature>
<keyword evidence="2" id="KW-0812">Transmembrane</keyword>
<dbReference type="InterPro" id="IPR023393">
    <property type="entry name" value="START-like_dom_sf"/>
</dbReference>
<dbReference type="InterPro" id="IPR051213">
    <property type="entry name" value="START_lipid_transfer"/>
</dbReference>
<proteinExistence type="predicted"/>
<feature type="region of interest" description="Disordered" evidence="1">
    <location>
        <begin position="1"/>
        <end position="35"/>
    </location>
</feature>
<evidence type="ECO:0000256" key="1">
    <source>
        <dbReference type="SAM" id="MobiDB-lite"/>
    </source>
</evidence>
<evidence type="ECO:0000313" key="3">
    <source>
        <dbReference type="EMBL" id="GMH75206.1"/>
    </source>
</evidence>
<comment type="caution">
    <text evidence="3">The sequence shown here is derived from an EMBL/GenBank/DDBJ whole genome shotgun (WGS) entry which is preliminary data.</text>
</comment>
<sequence length="1827" mass="207102">MNRLYYSPRTHTSPPICPTPTPQDQPNSSLSSDLPFHDLSHDDLLSLLEKERGEKEQLVTKLKKLEKTRERFYSSLDSSLLKRQADLHKPRLSRGNRDVTKGRHDMLSKVTKNCTVSIKLHEEPQTILAALLSDNLVSQSQKLLTQQILNDEQRRERPTSSTVAYWCYLLDDKRACDLLIDLRVVEKEGEEIMIEVASREEEDLDNSFDLLPIVEKETARLHIERGTFFLRSLPFKQTLLTFTAQVEIRELGSSFYGYQLDEMFTKIAEKTYARFEQEDVIDARMTEDFINNIPNAHPKTNNEHGLIAKSMNLVDELSKAKRVPGNVNESVEKFYHSRSGEGAGWGVTVANMDLPAVKLFADCWLLDTYEKKAEYKHIAIREVWESLDGTRSLQCTRSFSLPGAFKDRVFSVWITWDVVKNDFGRQTFIIAICPMAEYNGTRHRVPGDENMMDASSRGVHIFKEISENTCEWTWAQQADLRFSNMPKSLMDFLAKQNLAWADEVQEKYRRNGKEVDKEKRLVAANTVRELKNTSLIEDQQQMFARCMELIDQSNGDEEWRPMESPFQEITMEIKYFKPKRGERQIATGKGVGVVDTSAEEVAAWLMDYCSNERMRVSKEEGNPARLVLRNKTRVNEITVANVKTMPFFLDAREFVFRQVWKSEEGKILVALESVGDDVDYGVKLRKTTGSTRALFSLQNLPDCGQVKQCRMTFNQQMDAGGSIPTWLINKKVPRSLKCVQSAIDEFRQDEKVDAEAVRTLAETMQNVSSCSVYTEEEIASLEQVRIKYEVSLKDGWKKLNSPDSRVSMESILEDGKPAMAGRAVTIVDASIFEAAAWERSKLTRKAMKLHYDFGGLDRDLVSFNDHSYLYRTAIDLGVAGFASREWLMWGVWKMADENTLLVGGSDAEDERFPVSARSKGAKKYVRASSTFLWKYERLPEIKGIPQTRVTYCQQIDLKGLIPKAIVNSMVVGTLAFLTDMRNHFNRSSEIDAIRRAEIVESIKRNYDFILAEDAMNTFEKLFKEVKGSEQPSSSYGMAESKVYASLFGGHAWGRTSLKARATLEDVAAFLWDLDSFANLVIHGAGERMNFKDKGEEGFSKRGVVRRQKLDGSNLHRERLFESEITLSWFDDDTIVIVLQGSDAADEGKGGESSSRRRMSSVAPVLVGEATAVLLRRLSEAETKIEYAITLDLGLGSTHNETKNLLHRRLEEIWECSVYFQRLLPLKEYGLEDGVALGHDLLFSAFTPKKRIERLGLVRKSSLGLEELEKIFPWISVMLKTILGGSLHMNRAVMTKLVCLSEAEALQLGNNLIPSLMTELTAEAGVNQWRVQNRAAKELIEKYDWFEPIIVALGRGIVKTAPWGLMTRVISGAVVSVTDLATDALVLKQFWEGGADMISYRNSQLASLSVAIALQLALVLVQNRKKGFLRILKEVLIVLTGLKAPADAYRVVIGAKLEKDSFVNPMMELTATKLCEMFAESIPGIIIQASAIMTSLEAGAAVSSTVYTSIFLSVLTTGFIGATVSYDFDTDPSRRSFNPEFYGYVSDATEKRLLALVSMIGISASLVLMKSILVVSLGRISLEYVLFYLLFDMGMYLVYKIVRRELTYWVPAGLGLSVIFRVVIKVVVDFTGCIQFRHPYDVGGLYFTLNLFFPAIGMALLLGFINDGTFTSSTMTLLREATIFLGVGLFSFLTIFFFVMEKGRMRSFFSTESAQQYSMRQFMEGGDAEKQIVFYNNMYYWEPIKEDIEQWLHAGWHRWEEEKPAWFTEAWRLKVPDEMKPERVSMVSGQRSSGGRSSRRTRVGTRDFKGTTKVTPYAGGGINNTLYF</sequence>
<dbReference type="Proteomes" id="UP001162640">
    <property type="component" value="Unassembled WGS sequence"/>
</dbReference>